<organism evidence="7 8">
    <name type="scientific">Microbacterium murale</name>
    <dbReference type="NCBI Taxonomy" id="1081040"/>
    <lineage>
        <taxon>Bacteria</taxon>
        <taxon>Bacillati</taxon>
        <taxon>Actinomycetota</taxon>
        <taxon>Actinomycetes</taxon>
        <taxon>Micrococcales</taxon>
        <taxon>Microbacteriaceae</taxon>
        <taxon>Microbacterium</taxon>
    </lineage>
</organism>
<dbReference type="InterPro" id="IPR011701">
    <property type="entry name" value="MFS"/>
</dbReference>
<feature type="transmembrane region" description="Helical" evidence="6">
    <location>
        <begin position="296"/>
        <end position="316"/>
    </location>
</feature>
<feature type="transmembrane region" description="Helical" evidence="6">
    <location>
        <begin position="322"/>
        <end position="342"/>
    </location>
</feature>
<evidence type="ECO:0000313" key="7">
    <source>
        <dbReference type="EMBL" id="MDQ0645327.1"/>
    </source>
</evidence>
<keyword evidence="3 6" id="KW-0812">Transmembrane</keyword>
<evidence type="ECO:0000256" key="3">
    <source>
        <dbReference type="ARBA" id="ARBA00022692"/>
    </source>
</evidence>
<dbReference type="CDD" id="cd06173">
    <property type="entry name" value="MFS_MefA_like"/>
    <property type="match status" value="1"/>
</dbReference>
<protein>
    <submittedName>
        <fullName evidence="7">MFS family permease</fullName>
    </submittedName>
</protein>
<dbReference type="PANTHER" id="PTHR23513:SF11">
    <property type="entry name" value="STAPHYLOFERRIN A TRANSPORTER"/>
    <property type="match status" value="1"/>
</dbReference>
<dbReference type="EMBL" id="JAUSXK010000001">
    <property type="protein sequence ID" value="MDQ0645327.1"/>
    <property type="molecule type" value="Genomic_DNA"/>
</dbReference>
<sequence length="416" mass="43258">MSMAEPTLLREPPRFSRDISVHAWIVVKALSDAGDAIWTIALAWTAVQITSPAIAGVIVAAGTIPRAAILLFGGVLADRANARHVMIVFNALRVAVLVFVALWVLATPPSVLVLLLAAIAFGVCDAFYEPSAATIGRQLVHTSDLPAYSAVMQTATRLGTMGGSAIGGFLVAYTGLGGSASLNALTFTLVIAFIAIFLRPRFALARAARESALRGIQHGFAHLRDAPTTRTLVIALSGLNLAVGPATGIGIALRAHDEGWGAQAVGLFEALIGLGAALGAISVARWRPRHEARGGFWALVVQGAGIILIGVGPAWSAAIGCFVIGLTAGFASVLLGATFAATIDTAYLGRMSSITRLGDDVLMPLAMAAFGALASVTATWVPFTVFGGALMLMMWFPLRNGQLRQMALRDHVSSQG</sequence>
<keyword evidence="2" id="KW-1003">Cell membrane</keyword>
<evidence type="ECO:0000256" key="5">
    <source>
        <dbReference type="ARBA" id="ARBA00023136"/>
    </source>
</evidence>
<gene>
    <name evidence="7" type="ORF">QFZ46_003487</name>
</gene>
<reference evidence="7 8" key="1">
    <citation type="submission" date="2023-07" db="EMBL/GenBank/DDBJ databases">
        <title>Comparative genomics of wheat-associated soil bacteria to identify genetic determinants of phenazine resistance.</title>
        <authorList>
            <person name="Mouncey N."/>
        </authorList>
    </citation>
    <scope>NUCLEOTIDE SEQUENCE [LARGE SCALE GENOMIC DNA]</scope>
    <source>
        <strain evidence="7 8">W2I7</strain>
    </source>
</reference>
<feature type="transmembrane region" description="Helical" evidence="6">
    <location>
        <begin position="265"/>
        <end position="284"/>
    </location>
</feature>
<dbReference type="PANTHER" id="PTHR23513">
    <property type="entry name" value="INTEGRAL MEMBRANE EFFLUX PROTEIN-RELATED"/>
    <property type="match status" value="1"/>
</dbReference>
<evidence type="ECO:0000256" key="4">
    <source>
        <dbReference type="ARBA" id="ARBA00022989"/>
    </source>
</evidence>
<feature type="transmembrane region" description="Helical" evidence="6">
    <location>
        <begin position="53"/>
        <end position="73"/>
    </location>
</feature>
<name>A0ABU0PE85_9MICO</name>
<accession>A0ABU0PE85</accession>
<proteinExistence type="predicted"/>
<evidence type="ECO:0000256" key="2">
    <source>
        <dbReference type="ARBA" id="ARBA00022475"/>
    </source>
</evidence>
<evidence type="ECO:0000256" key="6">
    <source>
        <dbReference type="SAM" id="Phobius"/>
    </source>
</evidence>
<keyword evidence="4 6" id="KW-1133">Transmembrane helix</keyword>
<evidence type="ECO:0000313" key="8">
    <source>
        <dbReference type="Proteomes" id="UP001239085"/>
    </source>
</evidence>
<dbReference type="SUPFAM" id="SSF103473">
    <property type="entry name" value="MFS general substrate transporter"/>
    <property type="match status" value="1"/>
</dbReference>
<dbReference type="Gene3D" id="1.20.1250.20">
    <property type="entry name" value="MFS general substrate transporter like domains"/>
    <property type="match status" value="1"/>
</dbReference>
<feature type="transmembrane region" description="Helical" evidence="6">
    <location>
        <begin position="232"/>
        <end position="253"/>
    </location>
</feature>
<comment type="caution">
    <text evidence="7">The sequence shown here is derived from an EMBL/GenBank/DDBJ whole genome shotgun (WGS) entry which is preliminary data.</text>
</comment>
<comment type="subcellular location">
    <subcellularLocation>
        <location evidence="1">Cell membrane</location>
        <topology evidence="1">Multi-pass membrane protein</topology>
    </subcellularLocation>
</comment>
<keyword evidence="5 6" id="KW-0472">Membrane</keyword>
<dbReference type="Proteomes" id="UP001239085">
    <property type="component" value="Unassembled WGS sequence"/>
</dbReference>
<feature type="transmembrane region" description="Helical" evidence="6">
    <location>
        <begin position="354"/>
        <end position="374"/>
    </location>
</feature>
<evidence type="ECO:0000256" key="1">
    <source>
        <dbReference type="ARBA" id="ARBA00004651"/>
    </source>
</evidence>
<dbReference type="InterPro" id="IPR036259">
    <property type="entry name" value="MFS_trans_sf"/>
</dbReference>
<keyword evidence="8" id="KW-1185">Reference proteome</keyword>
<feature type="transmembrane region" description="Helical" evidence="6">
    <location>
        <begin position="182"/>
        <end position="199"/>
    </location>
</feature>
<dbReference type="Pfam" id="PF07690">
    <property type="entry name" value="MFS_1"/>
    <property type="match status" value="1"/>
</dbReference>